<proteinExistence type="predicted"/>
<reference evidence="3" key="2">
    <citation type="submission" date="2023-06" db="EMBL/GenBank/DDBJ databases">
        <authorList>
            <consortium name="Lawrence Berkeley National Laboratory"/>
            <person name="Haridas S."/>
            <person name="Hensen N."/>
            <person name="Bonometti L."/>
            <person name="Westerberg I."/>
            <person name="Brannstrom I.O."/>
            <person name="Guillou S."/>
            <person name="Cros-Aarteil S."/>
            <person name="Calhoun S."/>
            <person name="Kuo A."/>
            <person name="Mondo S."/>
            <person name="Pangilinan J."/>
            <person name="Riley R."/>
            <person name="Labutti K."/>
            <person name="Andreopoulos B."/>
            <person name="Lipzen A."/>
            <person name="Chen C."/>
            <person name="Yanf M."/>
            <person name="Daum C."/>
            <person name="Ng V."/>
            <person name="Clum A."/>
            <person name="Steindorff A."/>
            <person name="Ohm R."/>
            <person name="Martin F."/>
            <person name="Silar P."/>
            <person name="Natvig D."/>
            <person name="Lalanne C."/>
            <person name="Gautier V."/>
            <person name="Ament-Velasquez S.L."/>
            <person name="Kruys A."/>
            <person name="Hutchinson M.I."/>
            <person name="Powell A.J."/>
            <person name="Barry K."/>
            <person name="Miller A.N."/>
            <person name="Grigoriev I.V."/>
            <person name="Debuchy R."/>
            <person name="Gladieux P."/>
            <person name="Thoren M.H."/>
            <person name="Johannesson H."/>
        </authorList>
    </citation>
    <scope>NUCLEOTIDE SEQUENCE</scope>
    <source>
        <strain evidence="3">CBS 955.72</strain>
    </source>
</reference>
<organism evidence="3 4">
    <name type="scientific">Lasiosphaeria hispida</name>
    <dbReference type="NCBI Taxonomy" id="260671"/>
    <lineage>
        <taxon>Eukaryota</taxon>
        <taxon>Fungi</taxon>
        <taxon>Dikarya</taxon>
        <taxon>Ascomycota</taxon>
        <taxon>Pezizomycotina</taxon>
        <taxon>Sordariomycetes</taxon>
        <taxon>Sordariomycetidae</taxon>
        <taxon>Sordariales</taxon>
        <taxon>Lasiosphaeriaceae</taxon>
        <taxon>Lasiosphaeria</taxon>
    </lineage>
</organism>
<dbReference type="AlphaFoldDB" id="A0AAJ0HS69"/>
<reference evidence="3" key="1">
    <citation type="journal article" date="2023" name="Mol. Phylogenet. Evol.">
        <title>Genome-scale phylogeny and comparative genomics of the fungal order Sordariales.</title>
        <authorList>
            <person name="Hensen N."/>
            <person name="Bonometti L."/>
            <person name="Westerberg I."/>
            <person name="Brannstrom I.O."/>
            <person name="Guillou S."/>
            <person name="Cros-Aarteil S."/>
            <person name="Calhoun S."/>
            <person name="Haridas S."/>
            <person name="Kuo A."/>
            <person name="Mondo S."/>
            <person name="Pangilinan J."/>
            <person name="Riley R."/>
            <person name="LaButti K."/>
            <person name="Andreopoulos B."/>
            <person name="Lipzen A."/>
            <person name="Chen C."/>
            <person name="Yan M."/>
            <person name="Daum C."/>
            <person name="Ng V."/>
            <person name="Clum A."/>
            <person name="Steindorff A."/>
            <person name="Ohm R.A."/>
            <person name="Martin F."/>
            <person name="Silar P."/>
            <person name="Natvig D.O."/>
            <person name="Lalanne C."/>
            <person name="Gautier V."/>
            <person name="Ament-Velasquez S.L."/>
            <person name="Kruys A."/>
            <person name="Hutchinson M.I."/>
            <person name="Powell A.J."/>
            <person name="Barry K."/>
            <person name="Miller A.N."/>
            <person name="Grigoriev I.V."/>
            <person name="Debuchy R."/>
            <person name="Gladieux P."/>
            <person name="Hiltunen Thoren M."/>
            <person name="Johannesson H."/>
        </authorList>
    </citation>
    <scope>NUCLEOTIDE SEQUENCE</scope>
    <source>
        <strain evidence="3">CBS 955.72</strain>
    </source>
</reference>
<keyword evidence="4" id="KW-1185">Reference proteome</keyword>
<dbReference type="Proteomes" id="UP001275084">
    <property type="component" value="Unassembled WGS sequence"/>
</dbReference>
<sequence length="464" mass="48145">MPTAVAIVRALVIAGWLLAGTSRAIVHDRFRVMETGAPLSPRYYNAAPASPLLRRQSQCLAGSHPCMSNSRNEIGDAGSKSCCPDTSYCIVNPDNTKETKCCPIGSQCNSPCSPQQFQCEATVTITVGDATSTSLAAACCSRVCTRTSMFGCAASFGGGCCSYGSICATNQCISTVTPSTSTTPVVSIVPSGCTTSQITCPTNLGGGCCAVTQSCTLVSGAAHCAEISHTPTASGITPVEQDGGLGTGAKAGIGVGVVAASGLFIGALTWWCLRKRKERRNSVYPPPRPTGVIGAVVGGAGGSEMREDNSDVLSQPAAHGLTQDYFGPDPTIGPFSETPHNTSTGTTPSANRDRGGVPVHPDSPGDIAVPVEIDSRVREVRPHPQSPEPPVDDRAVSPIGYYYDPPQHSMGQTFELYGSDVSGPMMPNIPSIPTPYGVTPTPPTPQDQGSQHRPSDDGRRYYGS</sequence>
<feature type="region of interest" description="Disordered" evidence="1">
    <location>
        <begin position="421"/>
        <end position="464"/>
    </location>
</feature>
<feature type="compositionally biased region" description="Basic and acidic residues" evidence="1">
    <location>
        <begin position="453"/>
        <end position="464"/>
    </location>
</feature>
<accession>A0AAJ0HS69</accession>
<evidence type="ECO:0000256" key="2">
    <source>
        <dbReference type="SAM" id="Phobius"/>
    </source>
</evidence>
<keyword evidence="2" id="KW-0812">Transmembrane</keyword>
<feature type="region of interest" description="Disordered" evidence="1">
    <location>
        <begin position="320"/>
        <end position="406"/>
    </location>
</feature>
<name>A0AAJ0HS69_9PEZI</name>
<feature type="transmembrane region" description="Helical" evidence="2">
    <location>
        <begin position="251"/>
        <end position="273"/>
    </location>
</feature>
<evidence type="ECO:0000313" key="4">
    <source>
        <dbReference type="Proteomes" id="UP001275084"/>
    </source>
</evidence>
<gene>
    <name evidence="3" type="ORF">B0T25DRAFT_126148</name>
</gene>
<feature type="compositionally biased region" description="Basic and acidic residues" evidence="1">
    <location>
        <begin position="373"/>
        <end position="382"/>
    </location>
</feature>
<comment type="caution">
    <text evidence="3">The sequence shown here is derived from an EMBL/GenBank/DDBJ whole genome shotgun (WGS) entry which is preliminary data.</text>
</comment>
<dbReference type="EMBL" id="JAUIQD010000002">
    <property type="protein sequence ID" value="KAK3360265.1"/>
    <property type="molecule type" value="Genomic_DNA"/>
</dbReference>
<keyword evidence="2" id="KW-1133">Transmembrane helix</keyword>
<feature type="compositionally biased region" description="Polar residues" evidence="1">
    <location>
        <begin position="338"/>
        <end position="350"/>
    </location>
</feature>
<keyword evidence="2" id="KW-0472">Membrane</keyword>
<evidence type="ECO:0000256" key="1">
    <source>
        <dbReference type="SAM" id="MobiDB-lite"/>
    </source>
</evidence>
<evidence type="ECO:0000313" key="3">
    <source>
        <dbReference type="EMBL" id="KAK3360265.1"/>
    </source>
</evidence>
<protein>
    <submittedName>
        <fullName evidence="3">Uncharacterized protein</fullName>
    </submittedName>
</protein>